<gene>
    <name evidence="1" type="ORF">HNR40_007144</name>
</gene>
<organism evidence="1 2">
    <name type="scientific">Nonomuraea endophytica</name>
    <dbReference type="NCBI Taxonomy" id="714136"/>
    <lineage>
        <taxon>Bacteria</taxon>
        <taxon>Bacillati</taxon>
        <taxon>Actinomycetota</taxon>
        <taxon>Actinomycetes</taxon>
        <taxon>Streptosporangiales</taxon>
        <taxon>Streptosporangiaceae</taxon>
        <taxon>Nonomuraea</taxon>
    </lineage>
</organism>
<reference evidence="1 2" key="1">
    <citation type="submission" date="2020-08" db="EMBL/GenBank/DDBJ databases">
        <title>Genomic Encyclopedia of Type Strains, Phase IV (KMG-IV): sequencing the most valuable type-strain genomes for metagenomic binning, comparative biology and taxonomic classification.</title>
        <authorList>
            <person name="Goeker M."/>
        </authorList>
    </citation>
    <scope>NUCLEOTIDE SEQUENCE [LARGE SCALE GENOMIC DNA]</scope>
    <source>
        <strain evidence="1 2">DSM 45385</strain>
    </source>
</reference>
<sequence>MIVFWAAGTIGGAALGTALARPHNHAPDPATPSTP</sequence>
<comment type="caution">
    <text evidence="1">The sequence shown here is derived from an EMBL/GenBank/DDBJ whole genome shotgun (WGS) entry which is preliminary data.</text>
</comment>
<evidence type="ECO:0000313" key="1">
    <source>
        <dbReference type="EMBL" id="MBB5081649.1"/>
    </source>
</evidence>
<name>A0A7W8A9R2_9ACTN</name>
<evidence type="ECO:0000313" key="2">
    <source>
        <dbReference type="Proteomes" id="UP000568380"/>
    </source>
</evidence>
<protein>
    <submittedName>
        <fullName evidence="1">Uncharacterized protein</fullName>
    </submittedName>
</protein>
<dbReference type="EMBL" id="JACHIN010000011">
    <property type="protein sequence ID" value="MBB5081649.1"/>
    <property type="molecule type" value="Genomic_DNA"/>
</dbReference>
<dbReference type="Proteomes" id="UP000568380">
    <property type="component" value="Unassembled WGS sequence"/>
</dbReference>
<keyword evidence="2" id="KW-1185">Reference proteome</keyword>
<accession>A0A7W8A9R2</accession>
<proteinExistence type="predicted"/>
<dbReference type="AlphaFoldDB" id="A0A7W8A9R2"/>